<gene>
    <name evidence="19" type="ORF">AAHA92_14405</name>
</gene>
<dbReference type="SMART" id="SM00292">
    <property type="entry name" value="BRCT"/>
    <property type="match status" value="1"/>
</dbReference>
<dbReference type="GO" id="GO:0003723">
    <property type="term" value="F:RNA binding"/>
    <property type="evidence" value="ECO:0007669"/>
    <property type="project" value="UniProtKB-KW"/>
</dbReference>
<evidence type="ECO:0000259" key="18">
    <source>
        <dbReference type="PROSITE" id="PS50969"/>
    </source>
</evidence>
<comment type="cofactor">
    <cofactor evidence="3">
        <name>Mg(2+)</name>
        <dbReference type="ChEBI" id="CHEBI:18420"/>
    </cofactor>
</comment>
<evidence type="ECO:0000256" key="16">
    <source>
        <dbReference type="SAM" id="MobiDB-lite"/>
    </source>
</evidence>
<dbReference type="Pfam" id="PF00533">
    <property type="entry name" value="BRCT"/>
    <property type="match status" value="1"/>
</dbReference>
<dbReference type="CDD" id="cd07521">
    <property type="entry name" value="HAD_FCP1-like"/>
    <property type="match status" value="1"/>
</dbReference>
<accession>A0ABD1HE11</accession>
<keyword evidence="6" id="KW-0479">Metal-binding</keyword>
<evidence type="ECO:0000256" key="8">
    <source>
        <dbReference type="ARBA" id="ARBA00022884"/>
    </source>
</evidence>
<dbReference type="FunFam" id="3.40.50.10190:FF:000014">
    <property type="entry name" value="RNA polymerase II C-terminal domain phosphatase-like 3"/>
    <property type="match status" value="1"/>
</dbReference>
<feature type="compositionally biased region" description="Acidic residues" evidence="16">
    <location>
        <begin position="37"/>
        <end position="55"/>
    </location>
</feature>
<dbReference type="PANTHER" id="PTHR23081:SF36">
    <property type="entry name" value="RNA POLYMERASE II SUBUNIT A C-TERMINAL DOMAIN PHOSPHATASE"/>
    <property type="match status" value="1"/>
</dbReference>
<evidence type="ECO:0000256" key="3">
    <source>
        <dbReference type="ARBA" id="ARBA00001946"/>
    </source>
</evidence>
<dbReference type="SMART" id="SM00577">
    <property type="entry name" value="CPDc"/>
    <property type="match status" value="1"/>
</dbReference>
<feature type="region of interest" description="Disordered" evidence="16">
    <location>
        <begin position="1"/>
        <end position="55"/>
    </location>
</feature>
<dbReference type="Gene3D" id="3.40.50.1000">
    <property type="entry name" value="HAD superfamily/HAD-like"/>
    <property type="match status" value="1"/>
</dbReference>
<protein>
    <recommendedName>
        <fullName evidence="15">RNA polymerase II C-terminal domain phosphatase-like</fullName>
        <ecNumber evidence="15">3.1.3.16</ecNumber>
    </recommendedName>
</protein>
<proteinExistence type="predicted"/>
<dbReference type="InterPro" id="IPR001357">
    <property type="entry name" value="BRCT_dom"/>
</dbReference>
<comment type="cofactor">
    <cofactor evidence="2">
        <name>Co(2+)</name>
        <dbReference type="ChEBI" id="CHEBI:48828"/>
    </cofactor>
</comment>
<comment type="subcellular location">
    <subcellularLocation>
        <location evidence="4 15">Nucleus</location>
    </subcellularLocation>
</comment>
<keyword evidence="10" id="KW-0804">Transcription</keyword>
<evidence type="ECO:0000256" key="10">
    <source>
        <dbReference type="ARBA" id="ARBA00023163"/>
    </source>
</evidence>
<comment type="cofactor">
    <cofactor evidence="1">
        <name>Mn(2+)</name>
        <dbReference type="ChEBI" id="CHEBI:29035"/>
    </cofactor>
</comment>
<evidence type="ECO:0000256" key="11">
    <source>
        <dbReference type="ARBA" id="ARBA00023242"/>
    </source>
</evidence>
<evidence type="ECO:0000256" key="9">
    <source>
        <dbReference type="ARBA" id="ARBA00023015"/>
    </source>
</evidence>
<comment type="catalytic activity">
    <reaction evidence="13 15">
        <text>O-phospho-L-threonyl-[protein] + H2O = L-threonyl-[protein] + phosphate</text>
        <dbReference type="Rhea" id="RHEA:47004"/>
        <dbReference type="Rhea" id="RHEA-COMP:11060"/>
        <dbReference type="Rhea" id="RHEA-COMP:11605"/>
        <dbReference type="ChEBI" id="CHEBI:15377"/>
        <dbReference type="ChEBI" id="CHEBI:30013"/>
        <dbReference type="ChEBI" id="CHEBI:43474"/>
        <dbReference type="ChEBI" id="CHEBI:61977"/>
        <dbReference type="EC" id="3.1.3.16"/>
    </reaction>
</comment>
<organism evidence="19 20">
    <name type="scientific">Salvia divinorum</name>
    <name type="common">Maria pastora</name>
    <name type="synonym">Diviner's sage</name>
    <dbReference type="NCBI Taxonomy" id="28513"/>
    <lineage>
        <taxon>Eukaryota</taxon>
        <taxon>Viridiplantae</taxon>
        <taxon>Streptophyta</taxon>
        <taxon>Embryophyta</taxon>
        <taxon>Tracheophyta</taxon>
        <taxon>Spermatophyta</taxon>
        <taxon>Magnoliopsida</taxon>
        <taxon>eudicotyledons</taxon>
        <taxon>Gunneridae</taxon>
        <taxon>Pentapetalae</taxon>
        <taxon>asterids</taxon>
        <taxon>lamiids</taxon>
        <taxon>Lamiales</taxon>
        <taxon>Lamiaceae</taxon>
        <taxon>Nepetoideae</taxon>
        <taxon>Mentheae</taxon>
        <taxon>Salviinae</taxon>
        <taxon>Salvia</taxon>
        <taxon>Salvia subgen. Calosphace</taxon>
    </lineage>
</organism>
<reference evidence="19 20" key="1">
    <citation type="submission" date="2024-06" db="EMBL/GenBank/DDBJ databases">
        <title>A chromosome level genome sequence of Diviner's sage (Salvia divinorum).</title>
        <authorList>
            <person name="Ford S.A."/>
            <person name="Ro D.-K."/>
            <person name="Ness R.W."/>
            <person name="Phillips M.A."/>
        </authorList>
    </citation>
    <scope>NUCLEOTIDE SEQUENCE [LARGE SCALE GENOMIC DNA]</scope>
    <source>
        <strain evidence="19">SAF-2024a</strain>
        <tissue evidence="19">Leaf</tissue>
    </source>
</reference>
<keyword evidence="8" id="KW-0694">RNA-binding</keyword>
<comment type="caution">
    <text evidence="19">The sequence shown here is derived from an EMBL/GenBank/DDBJ whole genome shotgun (WGS) entry which is preliminary data.</text>
</comment>
<dbReference type="InterPro" id="IPR011947">
    <property type="entry name" value="FCP1_euk"/>
</dbReference>
<dbReference type="Gene3D" id="3.40.50.10190">
    <property type="entry name" value="BRCT domain"/>
    <property type="match status" value="1"/>
</dbReference>
<dbReference type="AlphaFoldDB" id="A0ABD1HE11"/>
<evidence type="ECO:0000256" key="14">
    <source>
        <dbReference type="ARBA" id="ARBA00063107"/>
    </source>
</evidence>
<dbReference type="EC" id="3.1.3.16" evidence="15"/>
<dbReference type="InterPro" id="IPR023214">
    <property type="entry name" value="HAD_sf"/>
</dbReference>
<keyword evidence="5" id="KW-0678">Repressor</keyword>
<dbReference type="GO" id="GO:0008420">
    <property type="term" value="F:RNA polymerase II CTD heptapeptide repeat phosphatase activity"/>
    <property type="evidence" value="ECO:0007669"/>
    <property type="project" value="UniProtKB-UniRule"/>
</dbReference>
<evidence type="ECO:0000313" key="20">
    <source>
        <dbReference type="Proteomes" id="UP001567538"/>
    </source>
</evidence>
<evidence type="ECO:0000256" key="15">
    <source>
        <dbReference type="RuleBase" id="RU366066"/>
    </source>
</evidence>
<dbReference type="Proteomes" id="UP001567538">
    <property type="component" value="Unassembled WGS sequence"/>
</dbReference>
<dbReference type="InterPro" id="IPR036412">
    <property type="entry name" value="HAD-like_sf"/>
</dbReference>
<keyword evidence="7 15" id="KW-0378">Hydrolase</keyword>
<sequence>MSLAEDSPVHSSSSDDFAAILEAELDAASNSSGDSVEGAEEEESGDEDNDDISDCDLDHERAKRQKVELYPGIVNPQSSSSQGATAETIVSLSLPEEEICTHPGFFAGMCMKCGLRADDDSAVPLKYIDKNLRLANDEMTRLRDKDFKDLLFHRKKLYLVLDLDHTLLNSSRLSDIIEEEAYLNNDRDSLPGTLKTSLFRLDRMHMMTKLRPYVHTFLEEASKLFEMYIYTMGERPYALEMADLLDPGNKYFHSRIIAQGDCTQKFQKGLDIVLGRESSVLILDDTEAVWKENKENLILMDRYHFFASSCKNFGFSQKSLSLQKTDESETEGALATVLKVLQHVHSLFFDKECKDNLEDRDVRQVLKTVRKQILKDCKIVFTRVIPVNFTAEQHHLWRMAEQLGATCSTAVDHSVTHVVSGDAGTDKSRWAVRKNKFVVNLGWIEASNILWKRQPEEKFPVNPARCKQ</sequence>
<dbReference type="GO" id="GO:0005634">
    <property type="term" value="C:nucleus"/>
    <property type="evidence" value="ECO:0007669"/>
    <property type="project" value="UniProtKB-SubCell"/>
</dbReference>
<evidence type="ECO:0000256" key="12">
    <source>
        <dbReference type="ARBA" id="ARBA00047761"/>
    </source>
</evidence>
<dbReference type="Pfam" id="PF03031">
    <property type="entry name" value="NIF"/>
    <property type="match status" value="1"/>
</dbReference>
<dbReference type="CDD" id="cd17729">
    <property type="entry name" value="BRCT_CTDP1"/>
    <property type="match status" value="1"/>
</dbReference>
<dbReference type="GO" id="GO:0009651">
    <property type="term" value="P:response to salt stress"/>
    <property type="evidence" value="ECO:0007669"/>
    <property type="project" value="UniProtKB-ARBA"/>
</dbReference>
<evidence type="ECO:0000256" key="2">
    <source>
        <dbReference type="ARBA" id="ARBA00001941"/>
    </source>
</evidence>
<comment type="function">
    <text evidence="15">This promotes the activity of RNA polymerase II.</text>
</comment>
<evidence type="ECO:0000259" key="17">
    <source>
        <dbReference type="PROSITE" id="PS50172"/>
    </source>
</evidence>
<dbReference type="GO" id="GO:0046872">
    <property type="term" value="F:metal ion binding"/>
    <property type="evidence" value="ECO:0007669"/>
    <property type="project" value="UniProtKB-KW"/>
</dbReference>
<evidence type="ECO:0000313" key="19">
    <source>
        <dbReference type="EMBL" id="KAL1553773.1"/>
    </source>
</evidence>
<comment type="catalytic activity">
    <reaction evidence="12 15">
        <text>O-phospho-L-seryl-[protein] + H2O = L-seryl-[protein] + phosphate</text>
        <dbReference type="Rhea" id="RHEA:20629"/>
        <dbReference type="Rhea" id="RHEA-COMP:9863"/>
        <dbReference type="Rhea" id="RHEA-COMP:11604"/>
        <dbReference type="ChEBI" id="CHEBI:15377"/>
        <dbReference type="ChEBI" id="CHEBI:29999"/>
        <dbReference type="ChEBI" id="CHEBI:43474"/>
        <dbReference type="ChEBI" id="CHEBI:83421"/>
        <dbReference type="EC" id="3.1.3.16"/>
    </reaction>
</comment>
<dbReference type="InterPro" id="IPR004274">
    <property type="entry name" value="FCP1_dom"/>
</dbReference>
<dbReference type="EMBL" id="JBEAFC010000006">
    <property type="protein sequence ID" value="KAL1553773.1"/>
    <property type="molecule type" value="Genomic_DNA"/>
</dbReference>
<dbReference type="SUPFAM" id="SSF52113">
    <property type="entry name" value="BRCT domain"/>
    <property type="match status" value="1"/>
</dbReference>
<keyword evidence="20" id="KW-1185">Reference proteome</keyword>
<dbReference type="PROSITE" id="PS50172">
    <property type="entry name" value="BRCT"/>
    <property type="match status" value="1"/>
</dbReference>
<dbReference type="SUPFAM" id="SSF56784">
    <property type="entry name" value="HAD-like"/>
    <property type="match status" value="1"/>
</dbReference>
<feature type="domain" description="BRCT" evidence="17">
    <location>
        <begin position="369"/>
        <end position="461"/>
    </location>
</feature>
<evidence type="ECO:0000256" key="6">
    <source>
        <dbReference type="ARBA" id="ARBA00022723"/>
    </source>
</evidence>
<feature type="domain" description="FCP1 homology" evidence="18">
    <location>
        <begin position="152"/>
        <end position="325"/>
    </location>
</feature>
<dbReference type="FunFam" id="3.40.50.1000:FF:000125">
    <property type="entry name" value="RNA polymerase II C-terminal domain phosphatase-like 4"/>
    <property type="match status" value="1"/>
</dbReference>
<name>A0ABD1HE11_SALDI</name>
<evidence type="ECO:0000256" key="5">
    <source>
        <dbReference type="ARBA" id="ARBA00022491"/>
    </source>
</evidence>
<dbReference type="InterPro" id="IPR036420">
    <property type="entry name" value="BRCT_dom_sf"/>
</dbReference>
<evidence type="ECO:0000256" key="7">
    <source>
        <dbReference type="ARBA" id="ARBA00022801"/>
    </source>
</evidence>
<dbReference type="NCBIfam" id="TIGR02250">
    <property type="entry name" value="FCP1_euk"/>
    <property type="match status" value="1"/>
</dbReference>
<comment type="subunit">
    <text evidence="14">Interacts with RAP74.</text>
</comment>
<evidence type="ECO:0000256" key="1">
    <source>
        <dbReference type="ARBA" id="ARBA00001936"/>
    </source>
</evidence>
<evidence type="ECO:0000256" key="13">
    <source>
        <dbReference type="ARBA" id="ARBA00048336"/>
    </source>
</evidence>
<keyword evidence="9" id="KW-0805">Transcription regulation</keyword>
<dbReference type="PROSITE" id="PS50969">
    <property type="entry name" value="FCP1"/>
    <property type="match status" value="1"/>
</dbReference>
<evidence type="ECO:0000256" key="4">
    <source>
        <dbReference type="ARBA" id="ARBA00004123"/>
    </source>
</evidence>
<dbReference type="PANTHER" id="PTHR23081">
    <property type="entry name" value="RNA POLYMERASE II CTD PHOSPHATASE"/>
    <property type="match status" value="1"/>
</dbReference>
<keyword evidence="11 15" id="KW-0539">Nucleus</keyword>
<dbReference type="InterPro" id="IPR039189">
    <property type="entry name" value="Fcp1"/>
</dbReference>